<dbReference type="PANTHER" id="PTHR40202">
    <property type="match status" value="1"/>
</dbReference>
<dbReference type="KEGG" id="camu:CA2015_1630"/>
<gene>
    <name evidence="2" type="ORF">CA2015_1630</name>
</gene>
<evidence type="ECO:0000313" key="3">
    <source>
        <dbReference type="Proteomes" id="UP000036520"/>
    </source>
</evidence>
<dbReference type="GO" id="GO:0016787">
    <property type="term" value="F:hydrolase activity"/>
    <property type="evidence" value="ECO:0007669"/>
    <property type="project" value="UniProtKB-KW"/>
</dbReference>
<dbReference type="STRING" id="320787.CA2015_1630"/>
<proteinExistence type="predicted"/>
<dbReference type="InterPro" id="IPR052567">
    <property type="entry name" value="OP_Dioxygenase"/>
</dbReference>
<dbReference type="Proteomes" id="UP000036520">
    <property type="component" value="Chromosome"/>
</dbReference>
<dbReference type="AlphaFoldDB" id="A0A0H4PD58"/>
<dbReference type="PANTHER" id="PTHR40202:SF1">
    <property type="entry name" value="HD DOMAIN-CONTAINING PROTEIN"/>
    <property type="match status" value="1"/>
</dbReference>
<reference evidence="2 3" key="1">
    <citation type="submission" date="2015-07" db="EMBL/GenBank/DDBJ databases">
        <authorList>
            <person name="Kim K.M."/>
        </authorList>
    </citation>
    <scope>NUCLEOTIDE SEQUENCE [LARGE SCALE GENOMIC DNA]</scope>
    <source>
        <strain evidence="2 3">KCTC 12363</strain>
    </source>
</reference>
<evidence type="ECO:0000259" key="1">
    <source>
        <dbReference type="Pfam" id="PF01966"/>
    </source>
</evidence>
<dbReference type="NCBIfam" id="TIGR00277">
    <property type="entry name" value="HDIG"/>
    <property type="match status" value="1"/>
</dbReference>
<feature type="domain" description="HD" evidence="1">
    <location>
        <begin position="36"/>
        <end position="111"/>
    </location>
</feature>
<dbReference type="NCBIfam" id="TIGR03276">
    <property type="entry name" value="Phn-HD"/>
    <property type="match status" value="1"/>
</dbReference>
<dbReference type="PATRIC" id="fig|320787.5.peg.1797"/>
<dbReference type="Gene3D" id="1.10.3210.10">
    <property type="entry name" value="Hypothetical protein af1432"/>
    <property type="match status" value="1"/>
</dbReference>
<dbReference type="OrthoDB" id="823268at2"/>
<dbReference type="InterPro" id="IPR003607">
    <property type="entry name" value="HD/PDEase_dom"/>
</dbReference>
<sequence>MSKLSPELKINEVFSLYESYGNADYIGEPVSQIEHMSQAAQMAEEEGYGKEVILAAFFHDLGHLFSQREELEQMEGYGVMDHEKLGADYLRKLGFPEIVARLVESHVEAKRYLTYKDPVYFKKLSEASKKTLTFQGGVMTAEEAEAFESDPEHKLILKMREWDERAKETGIPVPKLDAYKKMALELLT</sequence>
<dbReference type="SUPFAM" id="SSF109604">
    <property type="entry name" value="HD-domain/PDEase-like"/>
    <property type="match status" value="1"/>
</dbReference>
<dbReference type="InterPro" id="IPR017670">
    <property type="entry name" value="Phosphonate_degrad-assoc"/>
</dbReference>
<dbReference type="Pfam" id="PF01966">
    <property type="entry name" value="HD"/>
    <property type="match status" value="1"/>
</dbReference>
<dbReference type="InterPro" id="IPR006674">
    <property type="entry name" value="HD_domain"/>
</dbReference>
<organism evidence="2 3">
    <name type="scientific">Cyclobacterium amurskyense</name>
    <dbReference type="NCBI Taxonomy" id="320787"/>
    <lineage>
        <taxon>Bacteria</taxon>
        <taxon>Pseudomonadati</taxon>
        <taxon>Bacteroidota</taxon>
        <taxon>Cytophagia</taxon>
        <taxon>Cytophagales</taxon>
        <taxon>Cyclobacteriaceae</taxon>
        <taxon>Cyclobacterium</taxon>
    </lineage>
</organism>
<accession>A0A0H4PD58</accession>
<protein>
    <submittedName>
        <fullName evidence="2">Metal dependent phosphohydrolase</fullName>
    </submittedName>
</protein>
<dbReference type="EMBL" id="CP012040">
    <property type="protein sequence ID" value="AKP51065.1"/>
    <property type="molecule type" value="Genomic_DNA"/>
</dbReference>
<dbReference type="InterPro" id="IPR006675">
    <property type="entry name" value="HDIG_dom"/>
</dbReference>
<evidence type="ECO:0000313" key="2">
    <source>
        <dbReference type="EMBL" id="AKP51065.1"/>
    </source>
</evidence>
<dbReference type="RefSeq" id="WP_048644421.1">
    <property type="nucleotide sequence ID" value="NZ_CP012040.1"/>
</dbReference>
<dbReference type="CDD" id="cd00077">
    <property type="entry name" value="HDc"/>
    <property type="match status" value="1"/>
</dbReference>
<keyword evidence="2" id="KW-0378">Hydrolase</keyword>
<name>A0A0H4PD58_9BACT</name>
<keyword evidence="3" id="KW-1185">Reference proteome</keyword>